<evidence type="ECO:0000256" key="1">
    <source>
        <dbReference type="SAM" id="MobiDB-lite"/>
    </source>
</evidence>
<keyword evidence="2" id="KW-1133">Transmembrane helix</keyword>
<gene>
    <name evidence="3" type="ORF">WH47_10591</name>
</gene>
<protein>
    <submittedName>
        <fullName evidence="3">Uncharacterized protein</fullName>
    </submittedName>
</protein>
<evidence type="ECO:0000313" key="4">
    <source>
        <dbReference type="Proteomes" id="UP000053825"/>
    </source>
</evidence>
<dbReference type="Proteomes" id="UP000053825">
    <property type="component" value="Unassembled WGS sequence"/>
</dbReference>
<evidence type="ECO:0000256" key="2">
    <source>
        <dbReference type="SAM" id="Phobius"/>
    </source>
</evidence>
<accession>A0A0L7QLF3</accession>
<organism evidence="3 4">
    <name type="scientific">Habropoda laboriosa</name>
    <dbReference type="NCBI Taxonomy" id="597456"/>
    <lineage>
        <taxon>Eukaryota</taxon>
        <taxon>Metazoa</taxon>
        <taxon>Ecdysozoa</taxon>
        <taxon>Arthropoda</taxon>
        <taxon>Hexapoda</taxon>
        <taxon>Insecta</taxon>
        <taxon>Pterygota</taxon>
        <taxon>Neoptera</taxon>
        <taxon>Endopterygota</taxon>
        <taxon>Hymenoptera</taxon>
        <taxon>Apocrita</taxon>
        <taxon>Aculeata</taxon>
        <taxon>Apoidea</taxon>
        <taxon>Anthophila</taxon>
        <taxon>Apidae</taxon>
        <taxon>Habropoda</taxon>
    </lineage>
</organism>
<dbReference type="AlphaFoldDB" id="A0A0L7QLF3"/>
<feature type="non-terminal residue" evidence="3">
    <location>
        <position position="1"/>
    </location>
</feature>
<keyword evidence="4" id="KW-1185">Reference proteome</keyword>
<feature type="region of interest" description="Disordered" evidence="1">
    <location>
        <begin position="23"/>
        <end position="69"/>
    </location>
</feature>
<feature type="transmembrane region" description="Helical" evidence="2">
    <location>
        <begin position="158"/>
        <end position="181"/>
    </location>
</feature>
<evidence type="ECO:0000313" key="3">
    <source>
        <dbReference type="EMBL" id="KOC59445.1"/>
    </source>
</evidence>
<feature type="compositionally biased region" description="Basic and acidic residues" evidence="1">
    <location>
        <begin position="59"/>
        <end position="69"/>
    </location>
</feature>
<feature type="region of interest" description="Disordered" evidence="1">
    <location>
        <begin position="92"/>
        <end position="122"/>
    </location>
</feature>
<feature type="compositionally biased region" description="Low complexity" evidence="1">
    <location>
        <begin position="32"/>
        <end position="47"/>
    </location>
</feature>
<proteinExistence type="predicted"/>
<keyword evidence="2" id="KW-0812">Transmembrane</keyword>
<sequence length="213" mass="23689">NEKQNCTSTKEPIDMLKCHVTPSDDDEIIEQNSSSNTTATTFTSNKTEVIPESQVPETTNKDKENAGKKDMETVVNNAVSTDQVTYDVVPTEEDNSLHTNNSNASSTDSKHTNSSDVLIGPAPPLLVNKANANTESESIVEAIKSPDQVNKKRMPSGIIALVTAISFAVAVALVYVGMIMWRRYMEYRYGHRELLVNELEFDTNDLRHFEVRH</sequence>
<dbReference type="OrthoDB" id="8197303at2759"/>
<keyword evidence="2" id="KW-0472">Membrane</keyword>
<reference evidence="3 4" key="1">
    <citation type="submission" date="2015-07" db="EMBL/GenBank/DDBJ databases">
        <title>The genome of Habropoda laboriosa.</title>
        <authorList>
            <person name="Pan H."/>
            <person name="Kapheim K."/>
        </authorList>
    </citation>
    <scope>NUCLEOTIDE SEQUENCE [LARGE SCALE GENOMIC DNA]</scope>
    <source>
        <strain evidence="3">0110345459</strain>
    </source>
</reference>
<name>A0A0L7QLF3_9HYME</name>
<dbReference type="EMBL" id="KQ414915">
    <property type="protein sequence ID" value="KOC59445.1"/>
    <property type="molecule type" value="Genomic_DNA"/>
</dbReference>
<feature type="compositionally biased region" description="Polar residues" evidence="1">
    <location>
        <begin position="97"/>
        <end position="107"/>
    </location>
</feature>
<dbReference type="STRING" id="597456.A0A0L7QLF3"/>